<keyword evidence="4" id="KW-1185">Reference proteome</keyword>
<accession>A0A6G2B9Z1</accession>
<evidence type="ECO:0000256" key="1">
    <source>
        <dbReference type="SAM" id="MobiDB-lite"/>
    </source>
</evidence>
<evidence type="ECO:0000256" key="2">
    <source>
        <dbReference type="SAM" id="Phobius"/>
    </source>
</evidence>
<dbReference type="OrthoDB" id="5196292at2"/>
<evidence type="ECO:0000313" key="4">
    <source>
        <dbReference type="Proteomes" id="UP000473014"/>
    </source>
</evidence>
<feature type="transmembrane region" description="Helical" evidence="2">
    <location>
        <begin position="44"/>
        <end position="61"/>
    </location>
</feature>
<evidence type="ECO:0000313" key="3">
    <source>
        <dbReference type="EMBL" id="MTE18883.1"/>
    </source>
</evidence>
<sequence>MRHAHGTRHIRTAGGPARSPAHGSAHGSAHGPVHHGRRGRGARAALPVALASVATVLLAALTPQTAVAADRGPRLGECAAGQLCLWERTEFRGPRHTHELADTDIESCAPLPRGTSATSLANRTGRPVTAYQSAECAETGEFDTYPSGSWAPRADYQVRAIKIWES</sequence>
<dbReference type="Pfam" id="PF03995">
    <property type="entry name" value="Inhibitor_I36"/>
    <property type="match status" value="1"/>
</dbReference>
<dbReference type="Proteomes" id="UP000473014">
    <property type="component" value="Unassembled WGS sequence"/>
</dbReference>
<keyword evidence="2" id="KW-0812">Transmembrane</keyword>
<keyword evidence="2" id="KW-1133">Transmembrane helix</keyword>
<dbReference type="EMBL" id="WIXO01000001">
    <property type="protein sequence ID" value="MTE18883.1"/>
    <property type="molecule type" value="Genomic_DNA"/>
</dbReference>
<comment type="caution">
    <text evidence="3">The sequence shown here is derived from an EMBL/GenBank/DDBJ whole genome shotgun (WGS) entry which is preliminary data.</text>
</comment>
<dbReference type="AlphaFoldDB" id="A0A6G2B9Z1"/>
<feature type="region of interest" description="Disordered" evidence="1">
    <location>
        <begin position="1"/>
        <end position="41"/>
    </location>
</feature>
<feature type="compositionally biased region" description="Basic residues" evidence="1">
    <location>
        <begin position="32"/>
        <end position="41"/>
    </location>
</feature>
<evidence type="ECO:0008006" key="5">
    <source>
        <dbReference type="Google" id="ProtNLM"/>
    </source>
</evidence>
<name>A0A6G2B9Z1_9ACTN</name>
<gene>
    <name evidence="3" type="ORF">F0L17_06995</name>
</gene>
<feature type="compositionally biased region" description="Basic residues" evidence="1">
    <location>
        <begin position="1"/>
        <end position="11"/>
    </location>
</feature>
<dbReference type="RefSeq" id="WP_155070387.1">
    <property type="nucleotide sequence ID" value="NZ_WIXO01000001.1"/>
</dbReference>
<organism evidence="3 4">
    <name type="scientific">Streptomyces taklimakanensis</name>
    <dbReference type="NCBI Taxonomy" id="2569853"/>
    <lineage>
        <taxon>Bacteria</taxon>
        <taxon>Bacillati</taxon>
        <taxon>Actinomycetota</taxon>
        <taxon>Actinomycetes</taxon>
        <taxon>Kitasatosporales</taxon>
        <taxon>Streptomycetaceae</taxon>
        <taxon>Streptomyces</taxon>
    </lineage>
</organism>
<keyword evidence="2" id="KW-0472">Membrane</keyword>
<proteinExistence type="predicted"/>
<protein>
    <recommendedName>
        <fullName evidence="5">Proteinase inhibitor I36 SMPI</fullName>
    </recommendedName>
</protein>
<reference evidence="3 4" key="1">
    <citation type="submission" date="2019-11" db="EMBL/GenBank/DDBJ databases">
        <authorList>
            <person name="Yuan L."/>
        </authorList>
    </citation>
    <scope>NUCLEOTIDE SEQUENCE [LARGE SCALE GENOMIC DNA]</scope>
    <source>
        <strain evidence="3 4">TRM43335</strain>
    </source>
</reference>